<name>A0A4R5LSN2_9GAMM</name>
<dbReference type="NCBIfam" id="NF008473">
    <property type="entry name" value="PRK11370.1"/>
    <property type="match status" value="1"/>
</dbReference>
<dbReference type="AlphaFoldDB" id="A0A4R5LSN2"/>
<reference evidence="3 4" key="1">
    <citation type="submission" date="2019-03" db="EMBL/GenBank/DDBJ databases">
        <title>Seongchinamella monodicae gen. nov., sp. nov., a novel member of the Gammaproteobacteria isolated from a tidal mudflat of beach.</title>
        <authorList>
            <person name="Yang H.G."/>
            <person name="Kang J.W."/>
            <person name="Lee S.D."/>
        </authorList>
    </citation>
    <scope>NUCLEOTIDE SEQUENCE [LARGE SCALE GENOMIC DNA]</scope>
    <source>
        <strain evidence="3 4">GH4-78</strain>
    </source>
</reference>
<protein>
    <submittedName>
        <fullName evidence="3">YciI family protein</fullName>
    </submittedName>
</protein>
<dbReference type="InterPro" id="IPR005545">
    <property type="entry name" value="YCII"/>
</dbReference>
<comment type="caution">
    <text evidence="3">The sequence shown here is derived from an EMBL/GenBank/DDBJ whole genome shotgun (WGS) entry which is preliminary data.</text>
</comment>
<dbReference type="PANTHER" id="PTHR33606">
    <property type="entry name" value="PROTEIN YCII"/>
    <property type="match status" value="1"/>
</dbReference>
<dbReference type="PANTHER" id="PTHR33606:SF3">
    <property type="entry name" value="PROTEIN YCII"/>
    <property type="match status" value="1"/>
</dbReference>
<feature type="domain" description="YCII-related" evidence="2">
    <location>
        <begin position="1"/>
        <end position="94"/>
    </location>
</feature>
<sequence length="99" mass="10798">MWYAIITQDVENSLEGRKTHRAAHLERLQDLVEQGRLLIAGPHPAVDTEDPGEAGFTGSLIVADFDSLEAAQAWAEADPYTVGGVTARLKVKPYKNVLP</sequence>
<evidence type="ECO:0000259" key="2">
    <source>
        <dbReference type="Pfam" id="PF03795"/>
    </source>
</evidence>
<gene>
    <name evidence="3" type="ORF">E2F43_10285</name>
</gene>
<dbReference type="SUPFAM" id="SSF54909">
    <property type="entry name" value="Dimeric alpha+beta barrel"/>
    <property type="match status" value="1"/>
</dbReference>
<accession>A0A4R5LSN2</accession>
<evidence type="ECO:0000256" key="1">
    <source>
        <dbReference type="ARBA" id="ARBA00007689"/>
    </source>
</evidence>
<evidence type="ECO:0000313" key="3">
    <source>
        <dbReference type="EMBL" id="TDG13880.1"/>
    </source>
</evidence>
<keyword evidence="4" id="KW-1185">Reference proteome</keyword>
<organism evidence="3 4">
    <name type="scientific">Seongchinamella unica</name>
    <dbReference type="NCBI Taxonomy" id="2547392"/>
    <lineage>
        <taxon>Bacteria</taxon>
        <taxon>Pseudomonadati</taxon>
        <taxon>Pseudomonadota</taxon>
        <taxon>Gammaproteobacteria</taxon>
        <taxon>Cellvibrionales</taxon>
        <taxon>Halieaceae</taxon>
        <taxon>Seongchinamella</taxon>
    </lineage>
</organism>
<dbReference type="EMBL" id="SMSE01000002">
    <property type="protein sequence ID" value="TDG13880.1"/>
    <property type="molecule type" value="Genomic_DNA"/>
</dbReference>
<dbReference type="InterPro" id="IPR011008">
    <property type="entry name" value="Dimeric_a/b-barrel"/>
</dbReference>
<dbReference type="OrthoDB" id="9797014at2"/>
<evidence type="ECO:0000313" key="4">
    <source>
        <dbReference type="Proteomes" id="UP000295554"/>
    </source>
</evidence>
<dbReference type="Gene3D" id="3.30.70.1060">
    <property type="entry name" value="Dimeric alpha+beta barrel"/>
    <property type="match status" value="1"/>
</dbReference>
<comment type="similarity">
    <text evidence="1">Belongs to the YciI family.</text>
</comment>
<proteinExistence type="inferred from homology"/>
<dbReference type="InterPro" id="IPR051807">
    <property type="entry name" value="Sec-metab_biosynth-assoc"/>
</dbReference>
<dbReference type="Pfam" id="PF03795">
    <property type="entry name" value="YCII"/>
    <property type="match status" value="1"/>
</dbReference>
<dbReference type="RefSeq" id="WP_133212284.1">
    <property type="nucleotide sequence ID" value="NZ_SMSE01000002.1"/>
</dbReference>
<dbReference type="Proteomes" id="UP000295554">
    <property type="component" value="Unassembled WGS sequence"/>
</dbReference>